<reference evidence="2 3" key="1">
    <citation type="submission" date="2023-04" db="EMBL/GenBank/DDBJ databases">
        <title>Forest soil microbial communities from Buena Vista Peninsula, Colon Province, Panama.</title>
        <authorList>
            <person name="Bouskill N."/>
        </authorList>
    </citation>
    <scope>NUCLEOTIDE SEQUENCE [LARGE SCALE GENOMIC DNA]</scope>
    <source>
        <strain evidence="2 3">CFH S0262</strain>
    </source>
</reference>
<dbReference type="Proteomes" id="UP001160334">
    <property type="component" value="Unassembled WGS sequence"/>
</dbReference>
<dbReference type="RefSeq" id="WP_425334536.1">
    <property type="nucleotide sequence ID" value="NZ_JARXVC010000015.1"/>
</dbReference>
<keyword evidence="1" id="KW-0472">Membrane</keyword>
<feature type="transmembrane region" description="Helical" evidence="1">
    <location>
        <begin position="240"/>
        <end position="259"/>
    </location>
</feature>
<protein>
    <recommendedName>
        <fullName evidence="4">Glycosyltransferase RgtA/B/C/D-like domain-containing protein</fullName>
    </recommendedName>
</protein>
<accession>A0ABT6MHG1</accession>
<name>A0ABT6MHG1_9NOCA</name>
<feature type="transmembrane region" description="Helical" evidence="1">
    <location>
        <begin position="87"/>
        <end position="106"/>
    </location>
</feature>
<keyword evidence="3" id="KW-1185">Reference proteome</keyword>
<dbReference type="EMBL" id="JARXVC010000015">
    <property type="protein sequence ID" value="MDH6283675.1"/>
    <property type="molecule type" value="Genomic_DNA"/>
</dbReference>
<evidence type="ECO:0008006" key="4">
    <source>
        <dbReference type="Google" id="ProtNLM"/>
    </source>
</evidence>
<organism evidence="2 3">
    <name type="scientific">Prescottella agglutinans</name>
    <dbReference type="NCBI Taxonomy" id="1644129"/>
    <lineage>
        <taxon>Bacteria</taxon>
        <taxon>Bacillati</taxon>
        <taxon>Actinomycetota</taxon>
        <taxon>Actinomycetes</taxon>
        <taxon>Mycobacteriales</taxon>
        <taxon>Nocardiaceae</taxon>
        <taxon>Prescottella</taxon>
    </lineage>
</organism>
<keyword evidence="1" id="KW-0812">Transmembrane</keyword>
<proteinExistence type="predicted"/>
<feature type="transmembrane region" description="Helical" evidence="1">
    <location>
        <begin position="367"/>
        <end position="384"/>
    </location>
</feature>
<keyword evidence="1" id="KW-1133">Transmembrane helix</keyword>
<sequence length="617" mass="65989">MRAVPEADSAGDIGESRVPPRPGRWWPMTSRQVLAVAVALVGLQLVVRAVVAFTGDFYWDDLILISRSGQLPALSGEFLFYDHDGHFMPAAFLVAWISTAVAPLNWTVPALTLIVLQALASVAVLRVLRLLLGTRPVVLLPLTFYLFSPLTLPSFAWWAAGLNSLPMQIGLAWVAGDAIRLCRTGRIRFAVSGTVVAALSLAFFEKSVLVPFVAFAVVALMYRVDGIERPLRSALVRGRALWIPLAVVAAGWAVAYLHFTHSRLVAASATQTVGLVHHGTSLGLVPTLLGGPWAWDRWPPSPPWATPPTVLVVLGWVAVAAALAWSLRYRQRTAGIWVAMVAYVAVSEAAMVLTRSGPDTAYELAQTLRYVADSAVVIAIGWALMVRAPRRPGVRPLPKPRPVLVVGLAALFVASSLWSTVTFVGRWRDNPTVAYLANGRAALAANQETPLLDQAVSIYVLLPVAYPHNTTSHIFGPLRERPEFARSTNFLQLLDDSGRLIPAEVTMARTIGQGPVPGCGYRVESAPVELPLDGPLIDWEWTAQLNYFATADGTVEVGLNRGGDTVTVPVKAGLGQVYVRLLGAGDALRVRTSTPGLALCVGAGPVGSVAPAPGAGK</sequence>
<gene>
    <name evidence="2" type="ORF">M2280_004926</name>
</gene>
<feature type="transmembrane region" description="Helical" evidence="1">
    <location>
        <begin position="334"/>
        <end position="355"/>
    </location>
</feature>
<feature type="transmembrane region" description="Helical" evidence="1">
    <location>
        <begin position="305"/>
        <end position="327"/>
    </location>
</feature>
<evidence type="ECO:0000313" key="2">
    <source>
        <dbReference type="EMBL" id="MDH6283675.1"/>
    </source>
</evidence>
<evidence type="ECO:0000256" key="1">
    <source>
        <dbReference type="SAM" id="Phobius"/>
    </source>
</evidence>
<comment type="caution">
    <text evidence="2">The sequence shown here is derived from an EMBL/GenBank/DDBJ whole genome shotgun (WGS) entry which is preliminary data.</text>
</comment>
<feature type="transmembrane region" description="Helical" evidence="1">
    <location>
        <begin position="155"/>
        <end position="175"/>
    </location>
</feature>
<feature type="transmembrane region" description="Helical" evidence="1">
    <location>
        <begin position="33"/>
        <end position="54"/>
    </location>
</feature>
<evidence type="ECO:0000313" key="3">
    <source>
        <dbReference type="Proteomes" id="UP001160334"/>
    </source>
</evidence>
<feature type="transmembrane region" description="Helical" evidence="1">
    <location>
        <begin position="404"/>
        <end position="425"/>
    </location>
</feature>